<dbReference type="InParanoid" id="A0A0N7KEL5"/>
<evidence type="ECO:0000313" key="1">
    <source>
        <dbReference type="EMBL" id="BAS76753.1"/>
    </source>
</evidence>
<sequence length="117" mass="13486">MHINSLQSDIHMLMIKCKSSYNPHRQHPKYFFNVCFYLCNTIVCTSQFPYPTSNDVLPVTTKEGELQQQEKCRGMRTLKRHKQNSVDLLSCQDNQPCGPNALSSCLLSDTLPKSYDR</sequence>
<dbReference type="EMBL" id="AP014958">
    <property type="protein sequence ID" value="BAS76753.1"/>
    <property type="molecule type" value="Genomic_DNA"/>
</dbReference>
<dbReference type="AlphaFoldDB" id="A0A0N7KEL5"/>
<gene>
    <name evidence="1" type="ordered locus">Os02g0124866</name>
    <name evidence="1" type="ORF">OSNPB_020124866</name>
</gene>
<reference evidence="1 2" key="3">
    <citation type="journal article" date="2013" name="Rice">
        <title>Improvement of the Oryza sativa Nipponbare reference genome using next generation sequence and optical map data.</title>
        <authorList>
            <person name="Kawahara Y."/>
            <person name="de la Bastide M."/>
            <person name="Hamilton J.P."/>
            <person name="Kanamori H."/>
            <person name="McCombie W.R."/>
            <person name="Ouyang S."/>
            <person name="Schwartz D.C."/>
            <person name="Tanaka T."/>
            <person name="Wu J."/>
            <person name="Zhou S."/>
            <person name="Childs K.L."/>
            <person name="Davidson R.M."/>
            <person name="Lin H."/>
            <person name="Quesada-Ocampo L."/>
            <person name="Vaillancourt B."/>
            <person name="Sakai H."/>
            <person name="Lee S.S."/>
            <person name="Kim J."/>
            <person name="Numa H."/>
            <person name="Itoh T."/>
            <person name="Buell C.R."/>
            <person name="Matsumoto T."/>
        </authorList>
    </citation>
    <scope>NUCLEOTIDE SEQUENCE [LARGE SCALE GENOMIC DNA]</scope>
    <source>
        <strain evidence="2">cv. Nipponbare</strain>
    </source>
</reference>
<evidence type="ECO:0000313" key="2">
    <source>
        <dbReference type="Proteomes" id="UP000059680"/>
    </source>
</evidence>
<dbReference type="PaxDb" id="39947-A0A0N7KEL5"/>
<dbReference type="Gramene" id="Os02t0124866-01">
    <property type="protein sequence ID" value="Os02t0124866-01"/>
    <property type="gene ID" value="Os02g0124866"/>
</dbReference>
<proteinExistence type="predicted"/>
<reference evidence="1 2" key="2">
    <citation type="journal article" date="2013" name="Plant Cell Physiol.">
        <title>Rice Annotation Project Database (RAP-DB): an integrative and interactive database for rice genomics.</title>
        <authorList>
            <person name="Sakai H."/>
            <person name="Lee S.S."/>
            <person name="Tanaka T."/>
            <person name="Numa H."/>
            <person name="Kim J."/>
            <person name="Kawahara Y."/>
            <person name="Wakimoto H."/>
            <person name="Yang C.C."/>
            <person name="Iwamoto M."/>
            <person name="Abe T."/>
            <person name="Yamada Y."/>
            <person name="Muto A."/>
            <person name="Inokuchi H."/>
            <person name="Ikemura T."/>
            <person name="Matsumoto T."/>
            <person name="Sasaki T."/>
            <person name="Itoh T."/>
        </authorList>
    </citation>
    <scope>NUCLEOTIDE SEQUENCE [LARGE SCALE GENOMIC DNA]</scope>
    <source>
        <strain evidence="2">cv. Nipponbare</strain>
    </source>
</reference>
<name>A0A0N7KEL5_ORYSJ</name>
<organism evidence="1 2">
    <name type="scientific">Oryza sativa subsp. japonica</name>
    <name type="common">Rice</name>
    <dbReference type="NCBI Taxonomy" id="39947"/>
    <lineage>
        <taxon>Eukaryota</taxon>
        <taxon>Viridiplantae</taxon>
        <taxon>Streptophyta</taxon>
        <taxon>Embryophyta</taxon>
        <taxon>Tracheophyta</taxon>
        <taxon>Spermatophyta</taxon>
        <taxon>Magnoliopsida</taxon>
        <taxon>Liliopsida</taxon>
        <taxon>Poales</taxon>
        <taxon>Poaceae</taxon>
        <taxon>BOP clade</taxon>
        <taxon>Oryzoideae</taxon>
        <taxon>Oryzeae</taxon>
        <taxon>Oryzinae</taxon>
        <taxon>Oryza</taxon>
        <taxon>Oryza sativa</taxon>
    </lineage>
</organism>
<protein>
    <submittedName>
        <fullName evidence="1">Os02g0124866 protein</fullName>
    </submittedName>
</protein>
<dbReference type="Proteomes" id="UP000059680">
    <property type="component" value="Chromosome 2"/>
</dbReference>
<keyword evidence="2" id="KW-1185">Reference proteome</keyword>
<reference evidence="2" key="1">
    <citation type="journal article" date="2005" name="Nature">
        <title>The map-based sequence of the rice genome.</title>
        <authorList>
            <consortium name="International rice genome sequencing project (IRGSP)"/>
            <person name="Matsumoto T."/>
            <person name="Wu J."/>
            <person name="Kanamori H."/>
            <person name="Katayose Y."/>
            <person name="Fujisawa M."/>
            <person name="Namiki N."/>
            <person name="Mizuno H."/>
            <person name="Yamamoto K."/>
            <person name="Antonio B.A."/>
            <person name="Baba T."/>
            <person name="Sakata K."/>
            <person name="Nagamura Y."/>
            <person name="Aoki H."/>
            <person name="Arikawa K."/>
            <person name="Arita K."/>
            <person name="Bito T."/>
            <person name="Chiden Y."/>
            <person name="Fujitsuka N."/>
            <person name="Fukunaka R."/>
            <person name="Hamada M."/>
            <person name="Harada C."/>
            <person name="Hayashi A."/>
            <person name="Hijishita S."/>
            <person name="Honda M."/>
            <person name="Hosokawa S."/>
            <person name="Ichikawa Y."/>
            <person name="Idonuma A."/>
            <person name="Iijima M."/>
            <person name="Ikeda M."/>
            <person name="Ikeno M."/>
            <person name="Ito K."/>
            <person name="Ito S."/>
            <person name="Ito T."/>
            <person name="Ito Y."/>
            <person name="Ito Y."/>
            <person name="Iwabuchi A."/>
            <person name="Kamiya K."/>
            <person name="Karasawa W."/>
            <person name="Kurita K."/>
            <person name="Katagiri S."/>
            <person name="Kikuta A."/>
            <person name="Kobayashi H."/>
            <person name="Kobayashi N."/>
            <person name="Machita K."/>
            <person name="Maehara T."/>
            <person name="Masukawa M."/>
            <person name="Mizubayashi T."/>
            <person name="Mukai Y."/>
            <person name="Nagasaki H."/>
            <person name="Nagata Y."/>
            <person name="Naito S."/>
            <person name="Nakashima M."/>
            <person name="Nakama Y."/>
            <person name="Nakamichi Y."/>
            <person name="Nakamura M."/>
            <person name="Meguro A."/>
            <person name="Negishi M."/>
            <person name="Ohta I."/>
            <person name="Ohta T."/>
            <person name="Okamoto M."/>
            <person name="Ono N."/>
            <person name="Saji S."/>
            <person name="Sakaguchi M."/>
            <person name="Sakai K."/>
            <person name="Shibata M."/>
            <person name="Shimokawa T."/>
            <person name="Song J."/>
            <person name="Takazaki Y."/>
            <person name="Terasawa K."/>
            <person name="Tsugane M."/>
            <person name="Tsuji K."/>
            <person name="Ueda S."/>
            <person name="Waki K."/>
            <person name="Yamagata H."/>
            <person name="Yamamoto M."/>
            <person name="Yamamoto S."/>
            <person name="Yamane H."/>
            <person name="Yoshiki S."/>
            <person name="Yoshihara R."/>
            <person name="Yukawa K."/>
            <person name="Zhong H."/>
            <person name="Yano M."/>
            <person name="Yuan Q."/>
            <person name="Ouyang S."/>
            <person name="Liu J."/>
            <person name="Jones K.M."/>
            <person name="Gansberger K."/>
            <person name="Moffat K."/>
            <person name="Hill J."/>
            <person name="Bera J."/>
            <person name="Fadrosh D."/>
            <person name="Jin S."/>
            <person name="Johri S."/>
            <person name="Kim M."/>
            <person name="Overton L."/>
            <person name="Reardon M."/>
            <person name="Tsitrin T."/>
            <person name="Vuong H."/>
            <person name="Weaver B."/>
            <person name="Ciecko A."/>
            <person name="Tallon L."/>
            <person name="Jackson J."/>
            <person name="Pai G."/>
            <person name="Aken S.V."/>
            <person name="Utterback T."/>
            <person name="Reidmuller S."/>
            <person name="Feldblyum T."/>
            <person name="Hsiao J."/>
            <person name="Zismann V."/>
            <person name="Iobst S."/>
            <person name="de Vazeille A.R."/>
            <person name="Buell C.R."/>
            <person name="Ying K."/>
            <person name="Li Y."/>
            <person name="Lu T."/>
            <person name="Huang Y."/>
            <person name="Zhao Q."/>
            <person name="Feng Q."/>
            <person name="Zhang L."/>
            <person name="Zhu J."/>
            <person name="Weng Q."/>
            <person name="Mu J."/>
            <person name="Lu Y."/>
            <person name="Fan D."/>
            <person name="Liu Y."/>
            <person name="Guan J."/>
            <person name="Zhang Y."/>
            <person name="Yu S."/>
            <person name="Liu X."/>
            <person name="Zhang Y."/>
            <person name="Hong G."/>
            <person name="Han B."/>
            <person name="Choisne N."/>
            <person name="Demange N."/>
            <person name="Orjeda G."/>
            <person name="Samain S."/>
            <person name="Cattolico L."/>
            <person name="Pelletier E."/>
            <person name="Couloux A."/>
            <person name="Segurens B."/>
            <person name="Wincker P."/>
            <person name="D'Hont A."/>
            <person name="Scarpelli C."/>
            <person name="Weissenbach J."/>
            <person name="Salanoubat M."/>
            <person name="Quetier F."/>
            <person name="Yu Y."/>
            <person name="Kim H.R."/>
            <person name="Rambo T."/>
            <person name="Currie J."/>
            <person name="Collura K."/>
            <person name="Luo M."/>
            <person name="Yang T."/>
            <person name="Ammiraju J.S.S."/>
            <person name="Engler F."/>
            <person name="Soderlund C."/>
            <person name="Wing R.A."/>
            <person name="Palmer L.E."/>
            <person name="de la Bastide M."/>
            <person name="Spiegel L."/>
            <person name="Nascimento L."/>
            <person name="Zutavern T."/>
            <person name="O'Shaughnessy A."/>
            <person name="Dike S."/>
            <person name="Dedhia N."/>
            <person name="Preston R."/>
            <person name="Balija V."/>
            <person name="McCombie W.R."/>
            <person name="Chow T."/>
            <person name="Chen H."/>
            <person name="Chung M."/>
            <person name="Chen C."/>
            <person name="Shaw J."/>
            <person name="Wu H."/>
            <person name="Hsiao K."/>
            <person name="Chao Y."/>
            <person name="Chu M."/>
            <person name="Cheng C."/>
            <person name="Hour A."/>
            <person name="Lee P."/>
            <person name="Lin S."/>
            <person name="Lin Y."/>
            <person name="Liou J."/>
            <person name="Liu S."/>
            <person name="Hsing Y."/>
            <person name="Raghuvanshi S."/>
            <person name="Mohanty A."/>
            <person name="Bharti A.K."/>
            <person name="Gaur A."/>
            <person name="Gupta V."/>
            <person name="Kumar D."/>
            <person name="Ravi V."/>
            <person name="Vij S."/>
            <person name="Kapur A."/>
            <person name="Khurana P."/>
            <person name="Khurana P."/>
            <person name="Khurana J.P."/>
            <person name="Tyagi A.K."/>
            <person name="Gaikwad K."/>
            <person name="Singh A."/>
            <person name="Dalal V."/>
            <person name="Srivastava S."/>
            <person name="Dixit A."/>
            <person name="Pal A.K."/>
            <person name="Ghazi I.A."/>
            <person name="Yadav M."/>
            <person name="Pandit A."/>
            <person name="Bhargava A."/>
            <person name="Sureshbabu K."/>
            <person name="Batra K."/>
            <person name="Sharma T.R."/>
            <person name="Mohapatra T."/>
            <person name="Singh N.K."/>
            <person name="Messing J."/>
            <person name="Nelson A.B."/>
            <person name="Fuks G."/>
            <person name="Kavchok S."/>
            <person name="Keizer G."/>
            <person name="Linton E."/>
            <person name="Llaca V."/>
            <person name="Song R."/>
            <person name="Tanyolac B."/>
            <person name="Young S."/>
            <person name="Ho-Il K."/>
            <person name="Hahn J.H."/>
            <person name="Sangsakoo G."/>
            <person name="Vanavichit A."/>
            <person name="de Mattos Luiz.A.T."/>
            <person name="Zimmer P.D."/>
            <person name="Malone G."/>
            <person name="Dellagostin O."/>
            <person name="de Oliveira A.C."/>
            <person name="Bevan M."/>
            <person name="Bancroft I."/>
            <person name="Minx P."/>
            <person name="Cordum H."/>
            <person name="Wilson R."/>
            <person name="Cheng Z."/>
            <person name="Jin W."/>
            <person name="Jiang J."/>
            <person name="Leong S.A."/>
            <person name="Iwama H."/>
            <person name="Gojobori T."/>
            <person name="Itoh T."/>
            <person name="Niimura Y."/>
            <person name="Fujii Y."/>
            <person name="Habara T."/>
            <person name="Sakai H."/>
            <person name="Sato Y."/>
            <person name="Wilson G."/>
            <person name="Kumar K."/>
            <person name="McCouch S."/>
            <person name="Juretic N."/>
            <person name="Hoen D."/>
            <person name="Wright S."/>
            <person name="Bruskiewich R."/>
            <person name="Bureau T."/>
            <person name="Miyao A."/>
            <person name="Hirochika H."/>
            <person name="Nishikawa T."/>
            <person name="Kadowaki K."/>
            <person name="Sugiura M."/>
            <person name="Burr B."/>
            <person name="Sasaki T."/>
        </authorList>
    </citation>
    <scope>NUCLEOTIDE SEQUENCE [LARGE SCALE GENOMIC DNA]</scope>
    <source>
        <strain evidence="2">cv. Nipponbare</strain>
    </source>
</reference>
<accession>A0A0N7KEL5</accession>
<dbReference type="SMR" id="A0A0N7KEL5"/>